<organism evidence="4 5">
    <name type="scientific">Arthrobacter alpinus</name>
    <dbReference type="NCBI Taxonomy" id="656366"/>
    <lineage>
        <taxon>Bacteria</taxon>
        <taxon>Bacillati</taxon>
        <taxon>Actinomycetota</taxon>
        <taxon>Actinomycetes</taxon>
        <taxon>Micrococcales</taxon>
        <taxon>Micrococcaceae</taxon>
        <taxon>Arthrobacter</taxon>
    </lineage>
</organism>
<dbReference type="SUPFAM" id="SSF103378">
    <property type="entry name" value="2-methylcitrate dehydratase PrpD"/>
    <property type="match status" value="1"/>
</dbReference>
<accession>A0A0S2M2T7</accession>
<name>A0A0S2M2T7_9MICC</name>
<dbReference type="Pfam" id="PF19305">
    <property type="entry name" value="MmgE_PrpD_C"/>
    <property type="match status" value="1"/>
</dbReference>
<dbReference type="Pfam" id="PF03972">
    <property type="entry name" value="MmgE_PrpD_N"/>
    <property type="match status" value="1"/>
</dbReference>
<dbReference type="InterPro" id="IPR042188">
    <property type="entry name" value="MmgE/PrpD_sf_2"/>
</dbReference>
<evidence type="ECO:0000313" key="4">
    <source>
        <dbReference type="EMBL" id="ALO68106.1"/>
    </source>
</evidence>
<feature type="domain" description="MmgE/PrpD C-terminal" evidence="3">
    <location>
        <begin position="266"/>
        <end position="423"/>
    </location>
</feature>
<sequence length="457" mass="47827">MSLAQKYALHALAPLSLSPERSDWMRALLYDFLAITLGGGERESARSARLAYTPLHSSDGPASVIGYDLKLGVEDAALVNGITAHGLELDDTFEEASLHPGVVIFPALLAVAEEQGTDLGELLDAAAVGYDIMCHVGVVLGAAESYGRGFHPTGVAGAIGASAAVARLRGLTMEQTVNAIGVASNLAAGSLEFLSDGAWTKRLNAGHAAAVGVRAVRLAGAGFIAPESALEGRDGFLTNYGQGFMPERDVPLDAGGYAWRTSIKLYPCCRYMHGNLDLLLDVAKQRPGLTAADITDVELAVIEAGARLVSVPAAAKLHVNSAVDAQFNMFFGAALALTTGTATVEQFDLAAELAPDLLPLMQKVRCVTSPTVEDAFPAAWTAEAQIKLTDGTVLISRTDAYRGSPGARATKEDLLAKAAGLVGSEKAERLLGIYDRPRTESTRSVLGELASPVLESR</sequence>
<evidence type="ECO:0000313" key="5">
    <source>
        <dbReference type="Proteomes" id="UP000059574"/>
    </source>
</evidence>
<comment type="similarity">
    <text evidence="1">Belongs to the PrpD family.</text>
</comment>
<dbReference type="RefSeq" id="WP_062292293.1">
    <property type="nucleotide sequence ID" value="NZ_CP013200.1"/>
</dbReference>
<dbReference type="Gene3D" id="1.10.4100.10">
    <property type="entry name" value="2-methylcitrate dehydratase PrpD"/>
    <property type="match status" value="1"/>
</dbReference>
<evidence type="ECO:0000259" key="2">
    <source>
        <dbReference type="Pfam" id="PF03972"/>
    </source>
</evidence>
<evidence type="ECO:0000259" key="3">
    <source>
        <dbReference type="Pfam" id="PF19305"/>
    </source>
</evidence>
<dbReference type="InterPro" id="IPR045337">
    <property type="entry name" value="MmgE_PrpD_C"/>
</dbReference>
<dbReference type="Gene3D" id="3.30.1330.120">
    <property type="entry name" value="2-methylcitrate dehydratase PrpD"/>
    <property type="match status" value="1"/>
</dbReference>
<dbReference type="InterPro" id="IPR045336">
    <property type="entry name" value="MmgE_PrpD_N"/>
</dbReference>
<dbReference type="Proteomes" id="UP000059574">
    <property type="component" value="Chromosome"/>
</dbReference>
<dbReference type="InterPro" id="IPR036148">
    <property type="entry name" value="MmgE/PrpD_sf"/>
</dbReference>
<dbReference type="AlphaFoldDB" id="A0A0S2M2T7"/>
<dbReference type="EMBL" id="CP013200">
    <property type="protein sequence ID" value="ALO68106.1"/>
    <property type="molecule type" value="Genomic_DNA"/>
</dbReference>
<dbReference type="InterPro" id="IPR042183">
    <property type="entry name" value="MmgE/PrpD_sf_1"/>
</dbReference>
<evidence type="ECO:0008006" key="6">
    <source>
        <dbReference type="Google" id="ProtNLM"/>
    </source>
</evidence>
<protein>
    <recommendedName>
        <fullName evidence="6">2-methylcitrate dehydratase PrpD</fullName>
    </recommendedName>
</protein>
<dbReference type="GO" id="GO:0016829">
    <property type="term" value="F:lyase activity"/>
    <property type="evidence" value="ECO:0007669"/>
    <property type="project" value="InterPro"/>
</dbReference>
<dbReference type="InterPro" id="IPR005656">
    <property type="entry name" value="MmgE_PrpD"/>
</dbReference>
<proteinExistence type="inferred from homology"/>
<dbReference type="PANTHER" id="PTHR16943:SF8">
    <property type="entry name" value="2-METHYLCITRATE DEHYDRATASE"/>
    <property type="match status" value="1"/>
</dbReference>
<evidence type="ECO:0000256" key="1">
    <source>
        <dbReference type="ARBA" id="ARBA00006174"/>
    </source>
</evidence>
<dbReference type="PANTHER" id="PTHR16943">
    <property type="entry name" value="2-METHYLCITRATE DEHYDRATASE-RELATED"/>
    <property type="match status" value="1"/>
</dbReference>
<reference evidence="5" key="1">
    <citation type="submission" date="2015-11" db="EMBL/GenBank/DDBJ databases">
        <authorList>
            <person name="Kumar R."/>
            <person name="Singh D."/>
            <person name="Swarnkar M.K."/>
            <person name="Singh A.K."/>
            <person name="Kumar S."/>
        </authorList>
    </citation>
    <scope>NUCLEOTIDE SEQUENCE [LARGE SCALE GENOMIC DNA]</scope>
    <source>
        <strain evidence="5">ERGS4:06</strain>
    </source>
</reference>
<gene>
    <name evidence="4" type="ORF">AS189_18410</name>
</gene>
<feature type="domain" description="MmgE/PrpD N-terminal" evidence="2">
    <location>
        <begin position="14"/>
        <end position="245"/>
    </location>
</feature>
<reference evidence="4 5" key="2">
    <citation type="journal article" date="2016" name="J. Biotechnol.">
        <title>Complete genome sequence of Arthrobacter alpinus ERGS4:06, a yellow pigmented bacterium tolerant to cold and radiations isolated from Sikkim Himalaya.</title>
        <authorList>
            <person name="Kumar R."/>
            <person name="Singh D."/>
            <person name="Swarnkar M.K."/>
            <person name="Singh A.K."/>
            <person name="Kumar S."/>
        </authorList>
    </citation>
    <scope>NUCLEOTIDE SEQUENCE [LARGE SCALE GENOMIC DNA]</scope>
    <source>
        <strain evidence="4 5">ERGS4:06</strain>
    </source>
</reference>